<dbReference type="InterPro" id="IPR000060">
    <property type="entry name" value="BCCT_transptr"/>
</dbReference>
<evidence type="ECO:0000256" key="3">
    <source>
        <dbReference type="ARBA" id="ARBA00022448"/>
    </source>
</evidence>
<evidence type="ECO:0000256" key="2">
    <source>
        <dbReference type="ARBA" id="ARBA00005658"/>
    </source>
</evidence>
<name>A0A2U1T3Z1_9CORY</name>
<feature type="transmembrane region" description="Helical" evidence="9">
    <location>
        <begin position="161"/>
        <end position="181"/>
    </location>
</feature>
<dbReference type="KEGG" id="cyz:C3B44_07290"/>
<evidence type="ECO:0000256" key="6">
    <source>
        <dbReference type="ARBA" id="ARBA00022989"/>
    </source>
</evidence>
<dbReference type="GO" id="GO:0022857">
    <property type="term" value="F:transmembrane transporter activity"/>
    <property type="evidence" value="ECO:0007669"/>
    <property type="project" value="InterPro"/>
</dbReference>
<proteinExistence type="inferred from homology"/>
<dbReference type="Proteomes" id="UP000244989">
    <property type="component" value="Unassembled WGS sequence"/>
</dbReference>
<evidence type="ECO:0000256" key="1">
    <source>
        <dbReference type="ARBA" id="ARBA00004651"/>
    </source>
</evidence>
<keyword evidence="4" id="KW-1003">Cell membrane</keyword>
<keyword evidence="7 9" id="KW-0472">Membrane</keyword>
<comment type="subcellular location">
    <subcellularLocation>
        <location evidence="1">Cell membrane</location>
        <topology evidence="1">Multi-pass membrane protein</topology>
    </subcellularLocation>
</comment>
<dbReference type="AlphaFoldDB" id="A0A2U1T3Z1"/>
<feature type="region of interest" description="Disordered" evidence="8">
    <location>
        <begin position="582"/>
        <end position="605"/>
    </location>
</feature>
<dbReference type="EMBL" id="QEEZ01000040">
    <property type="protein sequence ID" value="PWC00720.1"/>
    <property type="molecule type" value="Genomic_DNA"/>
</dbReference>
<comment type="similarity">
    <text evidence="2">Belongs to the BCCT transporter (TC 2.A.15) family.</text>
</comment>
<feature type="transmembrane region" description="Helical" evidence="9">
    <location>
        <begin position="250"/>
        <end position="270"/>
    </location>
</feature>
<keyword evidence="11" id="KW-1185">Reference proteome</keyword>
<feature type="transmembrane region" description="Helical" evidence="9">
    <location>
        <begin position="339"/>
        <end position="357"/>
    </location>
</feature>
<accession>A0A2U1T3Z1</accession>
<feature type="transmembrane region" description="Helical" evidence="9">
    <location>
        <begin position="209"/>
        <end position="230"/>
    </location>
</feature>
<keyword evidence="5 9" id="KW-0812">Transmembrane</keyword>
<feature type="transmembrane region" description="Helical" evidence="9">
    <location>
        <begin position="107"/>
        <end position="128"/>
    </location>
</feature>
<feature type="transmembrane region" description="Helical" evidence="9">
    <location>
        <begin position="67"/>
        <end position="87"/>
    </location>
</feature>
<evidence type="ECO:0000256" key="5">
    <source>
        <dbReference type="ARBA" id="ARBA00022692"/>
    </source>
</evidence>
<sequence length="605" mass="65961">MRYPHRIHPALVPGVSIEDQRVRYGVDKPLTLVVGLLIVAFVAWGVINPEQVFDYSSIALEWTMVNLGWIFTILATGLMFFLLILALSKYGKVPLGLDNEKPEYSTLSWAAMLFAAGIGIAIIFFGPYEPMSHYLSPRPGAYEPATQEAVRGAMAQSTMHWAINAWAIYAIVGLAVAYVSFRRGRVPLMSSILMPLFGNRSSSSWQARVIDGLAIIATLFGTAASLGLGALQIGAGVEVVSGWSTAGNQFAIVITVILTIGTIASAVSGVARGIRWLSNINLGLAVFLAVFFFVLGPTAFLANMLPAVLIDYVGSMPEMLAANMGEGEEMQDYLSGWTTFYWAWWVSWAPFVGVFVAKISRGRTIRQFVFGVLLIPSAIITSAFTILGGTAIWMQRDSQLIAPDNTAESMPAPEEIFFIVLEELPGTEIMAPLVIVMLAIFFITTADSASLVNSQMSQKGNPNPRRIITAFWALCMAGIAVVILLAGGENALQGLQNFITITALPFAIIIIGMCVALVRELRSDPYVIRYNFERRALSNAVREGVRLHGDNFSIDVGPTSEGDEYAAGTGFDSTADRNTEWYQRTDEDGNPIDFDYDTGTYPDER</sequence>
<feature type="transmembrane region" description="Helical" evidence="9">
    <location>
        <begin position="429"/>
        <end position="446"/>
    </location>
</feature>
<dbReference type="NCBIfam" id="TIGR00842">
    <property type="entry name" value="bcct"/>
    <property type="match status" value="1"/>
</dbReference>
<organism evidence="10 11">
    <name type="scientific">Corynebacterium yudongzhengii</name>
    <dbReference type="NCBI Taxonomy" id="2080740"/>
    <lineage>
        <taxon>Bacteria</taxon>
        <taxon>Bacillati</taxon>
        <taxon>Actinomycetota</taxon>
        <taxon>Actinomycetes</taxon>
        <taxon>Mycobacteriales</taxon>
        <taxon>Corynebacteriaceae</taxon>
        <taxon>Corynebacterium</taxon>
    </lineage>
</organism>
<keyword evidence="3" id="KW-0813">Transport</keyword>
<gene>
    <name evidence="10" type="ORF">DF222_11320</name>
</gene>
<protein>
    <submittedName>
        <fullName evidence="10">BCCT family transporter</fullName>
    </submittedName>
</protein>
<dbReference type="Pfam" id="PF02028">
    <property type="entry name" value="BCCT"/>
    <property type="match status" value="1"/>
</dbReference>
<feature type="transmembrane region" description="Helical" evidence="9">
    <location>
        <begin position="467"/>
        <end position="486"/>
    </location>
</feature>
<feature type="transmembrane region" description="Helical" evidence="9">
    <location>
        <begin position="369"/>
        <end position="394"/>
    </location>
</feature>
<evidence type="ECO:0000256" key="8">
    <source>
        <dbReference type="SAM" id="MobiDB-lite"/>
    </source>
</evidence>
<evidence type="ECO:0000256" key="4">
    <source>
        <dbReference type="ARBA" id="ARBA00022475"/>
    </source>
</evidence>
<feature type="transmembrane region" description="Helical" evidence="9">
    <location>
        <begin position="30"/>
        <end position="47"/>
    </location>
</feature>
<feature type="transmembrane region" description="Helical" evidence="9">
    <location>
        <begin position="498"/>
        <end position="518"/>
    </location>
</feature>
<dbReference type="OrthoDB" id="9775735at2"/>
<evidence type="ECO:0000256" key="9">
    <source>
        <dbReference type="SAM" id="Phobius"/>
    </source>
</evidence>
<dbReference type="PANTHER" id="PTHR30047:SF7">
    <property type="entry name" value="HIGH-AFFINITY CHOLINE TRANSPORT PROTEIN"/>
    <property type="match status" value="1"/>
</dbReference>
<evidence type="ECO:0000313" key="10">
    <source>
        <dbReference type="EMBL" id="PWC00720.1"/>
    </source>
</evidence>
<dbReference type="PANTHER" id="PTHR30047">
    <property type="entry name" value="HIGH-AFFINITY CHOLINE TRANSPORT PROTEIN-RELATED"/>
    <property type="match status" value="1"/>
</dbReference>
<keyword evidence="6 9" id="KW-1133">Transmembrane helix</keyword>
<feature type="transmembrane region" description="Helical" evidence="9">
    <location>
        <begin position="282"/>
        <end position="310"/>
    </location>
</feature>
<evidence type="ECO:0000256" key="7">
    <source>
        <dbReference type="ARBA" id="ARBA00023136"/>
    </source>
</evidence>
<dbReference type="GO" id="GO:0005886">
    <property type="term" value="C:plasma membrane"/>
    <property type="evidence" value="ECO:0007669"/>
    <property type="project" value="UniProtKB-SubCell"/>
</dbReference>
<reference evidence="11" key="1">
    <citation type="submission" date="2018-04" db="EMBL/GenBank/DDBJ databases">
        <authorList>
            <person name="Liu S."/>
            <person name="Wang Z."/>
            <person name="Li J."/>
        </authorList>
    </citation>
    <scope>NUCLEOTIDE SEQUENCE [LARGE SCALE GENOMIC DNA]</scope>
    <source>
        <strain evidence="11">2189</strain>
    </source>
</reference>
<comment type="caution">
    <text evidence="10">The sequence shown here is derived from an EMBL/GenBank/DDBJ whole genome shotgun (WGS) entry which is preliminary data.</text>
</comment>
<evidence type="ECO:0000313" key="11">
    <source>
        <dbReference type="Proteomes" id="UP000244989"/>
    </source>
</evidence>